<dbReference type="Pfam" id="PF01168">
    <property type="entry name" value="Ala_racemase_N"/>
    <property type="match status" value="1"/>
</dbReference>
<dbReference type="InterPro" id="IPR042208">
    <property type="entry name" value="D-ser_dehydrat-like_sf"/>
</dbReference>
<organism evidence="4">
    <name type="scientific">Castellaniella ginsengisoli</name>
    <dbReference type="NCBI Taxonomy" id="546114"/>
    <lineage>
        <taxon>Bacteria</taxon>
        <taxon>Pseudomonadati</taxon>
        <taxon>Pseudomonadota</taxon>
        <taxon>Betaproteobacteria</taxon>
        <taxon>Burkholderiales</taxon>
        <taxon>Alcaligenaceae</taxon>
        <taxon>Castellaniella</taxon>
    </lineage>
</organism>
<dbReference type="EMBL" id="CP158252">
    <property type="protein sequence ID" value="XDJ42535.1"/>
    <property type="molecule type" value="Genomic_DNA"/>
</dbReference>
<evidence type="ECO:0000256" key="1">
    <source>
        <dbReference type="ARBA" id="ARBA00005323"/>
    </source>
</evidence>
<dbReference type="RefSeq" id="WP_368643711.1">
    <property type="nucleotide sequence ID" value="NZ_CP158252.1"/>
</dbReference>
<sequence>MHPDFLIDGTYKSFPPAAQPVRASRIAERGWNVLADDLPYPLAVIRRSALEHNVSWMQDYARRRGIAFAPHGKTTMSPQLFELQLQGGAWGLTFATVYQLAVGVEAGARRAIIANQVVASADLDGLDDLLARHDGLRVWFLLDSLAQLRGIEDWARVRGNRRVFDVLLEVGIPGQRTGLRDAGDALALAQAVQASPSVRLGGIECYEGGLAHCDSAHDVPAVTGLVHRVVEIARACDAQGLLPAQEPILSAGGSALFDLVVPLLQSAGLSRPFLGVLRSGCYVTHDHGHYRRLLSLVEQRGGLQDSLQAALEVWAMVQSVPEPGLALLTCGRRDISHDLELPSVERWAPRGAVSAQAAPASWKISALNDQHAYLRFDAAQAGPAVGDRVALGISHPCTTFDKWRWLPVVDDAWTLIGAVETRF</sequence>
<reference evidence="4" key="1">
    <citation type="submission" date="2024-05" db="EMBL/GenBank/DDBJ databases">
        <authorList>
            <person name="Luo Y.-C."/>
            <person name="Nicholds J."/>
            <person name="Mortimer T."/>
            <person name="Maboni G."/>
        </authorList>
    </citation>
    <scope>NUCLEOTIDE SEQUENCE</scope>
    <source>
        <strain evidence="4">153920</strain>
    </source>
</reference>
<evidence type="ECO:0000259" key="3">
    <source>
        <dbReference type="SMART" id="SM01119"/>
    </source>
</evidence>
<dbReference type="Gene3D" id="2.40.37.20">
    <property type="entry name" value="D-serine dehydratase-like domain"/>
    <property type="match status" value="1"/>
</dbReference>
<comment type="similarity">
    <text evidence="1">Belongs to the DSD1 family.</text>
</comment>
<keyword evidence="2" id="KW-0456">Lyase</keyword>
<dbReference type="InterPro" id="IPR001608">
    <property type="entry name" value="Ala_racemase_N"/>
</dbReference>
<evidence type="ECO:0000256" key="2">
    <source>
        <dbReference type="ARBA" id="ARBA00023239"/>
    </source>
</evidence>
<dbReference type="InterPro" id="IPR051466">
    <property type="entry name" value="D-amino_acid_metab_enzyme"/>
</dbReference>
<dbReference type="GO" id="GO:0008784">
    <property type="term" value="F:alanine racemase activity"/>
    <property type="evidence" value="ECO:0007669"/>
    <property type="project" value="UniProtKB-EC"/>
</dbReference>
<dbReference type="Gene3D" id="3.20.20.10">
    <property type="entry name" value="Alanine racemase"/>
    <property type="match status" value="1"/>
</dbReference>
<name>A0AB39CKU5_9BURK</name>
<dbReference type="EC" id="5.1.1.1" evidence="4"/>
<proteinExistence type="inferred from homology"/>
<dbReference type="InterPro" id="IPR026956">
    <property type="entry name" value="D-ser_dehydrat-like_dom"/>
</dbReference>
<dbReference type="AlphaFoldDB" id="A0AB39CKU5"/>
<dbReference type="PANTHER" id="PTHR28004:SF8">
    <property type="entry name" value="D-SERINE DEAMINASE"/>
    <property type="match status" value="1"/>
</dbReference>
<dbReference type="PANTHER" id="PTHR28004">
    <property type="entry name" value="ZGC:162816-RELATED"/>
    <property type="match status" value="1"/>
</dbReference>
<dbReference type="InterPro" id="IPR029066">
    <property type="entry name" value="PLP-binding_barrel"/>
</dbReference>
<dbReference type="SMART" id="SM01119">
    <property type="entry name" value="D-ser_dehydrat"/>
    <property type="match status" value="1"/>
</dbReference>
<keyword evidence="4" id="KW-0413">Isomerase</keyword>
<dbReference type="GO" id="GO:0016829">
    <property type="term" value="F:lyase activity"/>
    <property type="evidence" value="ECO:0007669"/>
    <property type="project" value="UniProtKB-KW"/>
</dbReference>
<evidence type="ECO:0000313" key="4">
    <source>
        <dbReference type="EMBL" id="XDJ42535.1"/>
    </source>
</evidence>
<protein>
    <submittedName>
        <fullName evidence="4">Alanine racemase</fullName>
        <ecNumber evidence="4">5.1.1.1</ecNumber>
    </submittedName>
</protein>
<dbReference type="Pfam" id="PF14031">
    <property type="entry name" value="D-ser_dehydrat"/>
    <property type="match status" value="1"/>
</dbReference>
<accession>A0AB39CKU5</accession>
<feature type="domain" description="D-serine dehydratase-like" evidence="3">
    <location>
        <begin position="310"/>
        <end position="410"/>
    </location>
</feature>
<dbReference type="SUPFAM" id="SSF51419">
    <property type="entry name" value="PLP-binding barrel"/>
    <property type="match status" value="1"/>
</dbReference>
<gene>
    <name evidence="4" type="ORF">ABRY99_02870</name>
</gene>